<keyword evidence="5 6" id="KW-0408">Iron</keyword>
<proteinExistence type="predicted"/>
<dbReference type="RefSeq" id="WP_139013645.1">
    <property type="nucleotide sequence ID" value="NZ_VBSN01000059.1"/>
</dbReference>
<keyword evidence="1" id="KW-0813">Transport</keyword>
<dbReference type="Proteomes" id="UP000323994">
    <property type="component" value="Unassembled WGS sequence"/>
</dbReference>
<dbReference type="GO" id="GO:0020037">
    <property type="term" value="F:heme binding"/>
    <property type="evidence" value="ECO:0007669"/>
    <property type="project" value="InterPro"/>
</dbReference>
<accession>A0A5M8QQV7</accession>
<evidence type="ECO:0000256" key="1">
    <source>
        <dbReference type="ARBA" id="ARBA00022448"/>
    </source>
</evidence>
<dbReference type="InterPro" id="IPR036909">
    <property type="entry name" value="Cyt_c-like_dom_sf"/>
</dbReference>
<keyword evidence="2 6" id="KW-0349">Heme</keyword>
<dbReference type="GO" id="GO:0046872">
    <property type="term" value="F:metal ion binding"/>
    <property type="evidence" value="ECO:0007669"/>
    <property type="project" value="UniProtKB-KW"/>
</dbReference>
<reference evidence="8 9" key="1">
    <citation type="submission" date="2019-05" db="EMBL/GenBank/DDBJ databases">
        <authorList>
            <person name="Qu J.-H."/>
        </authorList>
    </citation>
    <scope>NUCLEOTIDE SEQUENCE [LARGE SCALE GENOMIC DNA]</scope>
    <source>
        <strain evidence="8 9">NS28</strain>
    </source>
</reference>
<keyword evidence="4" id="KW-0249">Electron transport</keyword>
<dbReference type="Pfam" id="PF00034">
    <property type="entry name" value="Cytochrom_C"/>
    <property type="match status" value="1"/>
</dbReference>
<dbReference type="Gene3D" id="1.10.760.10">
    <property type="entry name" value="Cytochrome c-like domain"/>
    <property type="match status" value="2"/>
</dbReference>
<name>A0A5M8QQV7_9BACT</name>
<dbReference type="PROSITE" id="PS51007">
    <property type="entry name" value="CYTC"/>
    <property type="match status" value="2"/>
</dbReference>
<dbReference type="InterPro" id="IPR051811">
    <property type="entry name" value="Cytochrome_c550/c551-like"/>
</dbReference>
<protein>
    <submittedName>
        <fullName evidence="8">C-type cytochrome</fullName>
    </submittedName>
</protein>
<gene>
    <name evidence="8" type="ORF">FEM33_19345</name>
</gene>
<dbReference type="PANTHER" id="PTHR37823:SF1">
    <property type="entry name" value="CYTOCHROME C-553-LIKE"/>
    <property type="match status" value="1"/>
</dbReference>
<organism evidence="8 9">
    <name type="scientific">Dyadobacter flavalbus</name>
    <dbReference type="NCBI Taxonomy" id="2579942"/>
    <lineage>
        <taxon>Bacteria</taxon>
        <taxon>Pseudomonadati</taxon>
        <taxon>Bacteroidota</taxon>
        <taxon>Cytophagia</taxon>
        <taxon>Cytophagales</taxon>
        <taxon>Spirosomataceae</taxon>
        <taxon>Dyadobacter</taxon>
    </lineage>
</organism>
<evidence type="ECO:0000256" key="2">
    <source>
        <dbReference type="ARBA" id="ARBA00022617"/>
    </source>
</evidence>
<feature type="domain" description="Cytochrome c" evidence="7">
    <location>
        <begin position="193"/>
        <end position="291"/>
    </location>
</feature>
<keyword evidence="3 6" id="KW-0479">Metal-binding</keyword>
<dbReference type="AlphaFoldDB" id="A0A5M8QQV7"/>
<evidence type="ECO:0000256" key="5">
    <source>
        <dbReference type="ARBA" id="ARBA00023004"/>
    </source>
</evidence>
<comment type="caution">
    <text evidence="8">The sequence shown here is derived from an EMBL/GenBank/DDBJ whole genome shotgun (WGS) entry which is preliminary data.</text>
</comment>
<evidence type="ECO:0000256" key="6">
    <source>
        <dbReference type="PROSITE-ProRule" id="PRU00433"/>
    </source>
</evidence>
<dbReference type="Pfam" id="PF13442">
    <property type="entry name" value="Cytochrome_CBB3"/>
    <property type="match status" value="1"/>
</dbReference>
<evidence type="ECO:0000259" key="7">
    <source>
        <dbReference type="PROSITE" id="PS51007"/>
    </source>
</evidence>
<evidence type="ECO:0000256" key="4">
    <source>
        <dbReference type="ARBA" id="ARBA00022982"/>
    </source>
</evidence>
<feature type="domain" description="Cytochrome c" evidence="7">
    <location>
        <begin position="52"/>
        <end position="151"/>
    </location>
</feature>
<evidence type="ECO:0000313" key="9">
    <source>
        <dbReference type="Proteomes" id="UP000323994"/>
    </source>
</evidence>
<dbReference type="GO" id="GO:0009055">
    <property type="term" value="F:electron transfer activity"/>
    <property type="evidence" value="ECO:0007669"/>
    <property type="project" value="InterPro"/>
</dbReference>
<evidence type="ECO:0000313" key="8">
    <source>
        <dbReference type="EMBL" id="KAA6436883.1"/>
    </source>
</evidence>
<sequence>MKKFFKWTSIILGAVALLLLVGYAVVAMRVKARIGKNYSFAKEEIRFSRDSSTLARGRHLVAIKGCQDCHGSDLGGKVMNDDGALGRLVASNLTKGNGGLPQDYNTADWLAALRHGINHNGTPLIFMPSHETTLLSQQDMSALIAYCEQVPKIDRMLPTNELGPVAIIMTHFDKMPLLSVEKIDHSKPMIAKADTVTGAAQGKYLAVSCTGCHRSDLKGGEPLAPGFPPVPDITSSGHVGKWSEKDFLTTLTTGKTPEGHTLKNEDMPWKMTAQYTKPELQSLYRYLSSIR</sequence>
<keyword evidence="9" id="KW-1185">Reference proteome</keyword>
<dbReference type="OrthoDB" id="9809720at2"/>
<evidence type="ECO:0000256" key="3">
    <source>
        <dbReference type="ARBA" id="ARBA00022723"/>
    </source>
</evidence>
<dbReference type="SUPFAM" id="SSF46626">
    <property type="entry name" value="Cytochrome c"/>
    <property type="match status" value="2"/>
</dbReference>
<dbReference type="EMBL" id="VBSN01000059">
    <property type="protein sequence ID" value="KAA6436883.1"/>
    <property type="molecule type" value="Genomic_DNA"/>
</dbReference>
<dbReference type="PANTHER" id="PTHR37823">
    <property type="entry name" value="CYTOCHROME C-553-LIKE"/>
    <property type="match status" value="1"/>
</dbReference>
<dbReference type="InterPro" id="IPR009056">
    <property type="entry name" value="Cyt_c-like_dom"/>
</dbReference>